<protein>
    <submittedName>
        <fullName evidence="1">Chromosome partition protein</fullName>
    </submittedName>
</protein>
<sequence>MKTILYIAQGVKLGHLDLLGAVTVEAERSEVNTYDAEGKYVDYMEVESERLDYDTNSFYLEPGEFTVEEIQAYMAGPFEEELRVYNLEKRAAVARIAELSKGVTGVMSEILELANKYNVPANITVNNSTNDFRLIDAVDWDSSSMYC</sequence>
<evidence type="ECO:0000313" key="2">
    <source>
        <dbReference type="Proteomes" id="UP000516074"/>
    </source>
</evidence>
<accession>A0A7G9V0W3</accession>
<keyword evidence="2" id="KW-1185">Reference proteome</keyword>
<gene>
    <name evidence="1" type="ORF">phiPsa267_145</name>
</gene>
<dbReference type="EMBL" id="MT670417">
    <property type="protein sequence ID" value="QNN99918.1"/>
    <property type="molecule type" value="Genomic_DNA"/>
</dbReference>
<name>A0A7G9V0W3_9CAUD</name>
<proteinExistence type="predicted"/>
<dbReference type="Proteomes" id="UP000516074">
    <property type="component" value="Segment"/>
</dbReference>
<reference evidence="1 2" key="1">
    <citation type="submission" date="2020-06" db="EMBL/GenBank/DDBJ databases">
        <title>Characterization of Pseudomonas phiPsa374-like phages.</title>
        <authorList>
            <person name="Warring S."/>
            <person name="Malone L.M."/>
            <person name="Easingwood R.A."/>
            <person name="Rigano L."/>
            <person name="Frampton R.A."/>
            <person name="Lopez Acedo E."/>
            <person name="Templeton M.D."/>
            <person name="Kleffmann T."/>
            <person name="Bostina M."/>
            <person name="Fineran P.C."/>
        </authorList>
    </citation>
    <scope>NUCLEOTIDE SEQUENCE [LARGE SCALE GENOMIC DNA]</scope>
</reference>
<organism evidence="1 2">
    <name type="scientific">Pseudomonas phage phiPsa267</name>
    <dbReference type="NCBI Taxonomy" id="1460361"/>
    <lineage>
        <taxon>Viruses</taxon>
        <taxon>Duplodnaviria</taxon>
        <taxon>Heunggongvirae</taxon>
        <taxon>Uroviricota</taxon>
        <taxon>Caudoviricetes</taxon>
        <taxon>Vandenendeviridae</taxon>
        <taxon>Gorskivirinae</taxon>
        <taxon>Otagovirus</taxon>
        <taxon>Otagovirus psa267</taxon>
    </lineage>
</organism>
<evidence type="ECO:0000313" key="1">
    <source>
        <dbReference type="EMBL" id="QNN99918.1"/>
    </source>
</evidence>